<feature type="region of interest" description="Disordered" evidence="1">
    <location>
        <begin position="102"/>
        <end position="173"/>
    </location>
</feature>
<keyword evidence="4" id="KW-1185">Reference proteome</keyword>
<accession>A0ABQ4TKM2</accession>
<keyword evidence="2" id="KW-0732">Signal</keyword>
<organism evidence="3 4">
    <name type="scientific">Methylobacterium thuringiense</name>
    <dbReference type="NCBI Taxonomy" id="1003091"/>
    <lineage>
        <taxon>Bacteria</taxon>
        <taxon>Pseudomonadati</taxon>
        <taxon>Pseudomonadota</taxon>
        <taxon>Alphaproteobacteria</taxon>
        <taxon>Hyphomicrobiales</taxon>
        <taxon>Methylobacteriaceae</taxon>
        <taxon>Methylobacterium</taxon>
    </lineage>
</organism>
<gene>
    <name evidence="3" type="ORF">EKPJFOCH_1299</name>
</gene>
<feature type="signal peptide" evidence="2">
    <location>
        <begin position="1"/>
        <end position="21"/>
    </location>
</feature>
<protein>
    <recommendedName>
        <fullName evidence="5">DUF1190 domain-containing protein</fullName>
    </recommendedName>
</protein>
<dbReference type="EMBL" id="BPRA01000006">
    <property type="protein sequence ID" value="GJE54814.1"/>
    <property type="molecule type" value="Genomic_DNA"/>
</dbReference>
<proteinExistence type="predicted"/>
<feature type="chain" id="PRO_5047086635" description="DUF1190 domain-containing protein" evidence="2">
    <location>
        <begin position="22"/>
        <end position="235"/>
    </location>
</feature>
<name>A0ABQ4TKM2_9HYPH</name>
<reference evidence="3" key="2">
    <citation type="submission" date="2021-08" db="EMBL/GenBank/DDBJ databases">
        <authorList>
            <person name="Tani A."/>
            <person name="Ola A."/>
            <person name="Ogura Y."/>
            <person name="Katsura K."/>
            <person name="Hayashi T."/>
        </authorList>
    </citation>
    <scope>NUCLEOTIDE SEQUENCE</scope>
    <source>
        <strain evidence="3">DSM 23674</strain>
    </source>
</reference>
<evidence type="ECO:0000313" key="3">
    <source>
        <dbReference type="EMBL" id="GJE54814.1"/>
    </source>
</evidence>
<evidence type="ECO:0008006" key="5">
    <source>
        <dbReference type="Google" id="ProtNLM"/>
    </source>
</evidence>
<dbReference type="Proteomes" id="UP001055101">
    <property type="component" value="Unassembled WGS sequence"/>
</dbReference>
<reference evidence="3" key="1">
    <citation type="journal article" date="2021" name="Front. Microbiol.">
        <title>Comprehensive Comparative Genomics and Phenotyping of Methylobacterium Species.</title>
        <authorList>
            <person name="Alessa O."/>
            <person name="Ogura Y."/>
            <person name="Fujitani Y."/>
            <person name="Takami H."/>
            <person name="Hayashi T."/>
            <person name="Sahin N."/>
            <person name="Tani A."/>
        </authorList>
    </citation>
    <scope>NUCLEOTIDE SEQUENCE</scope>
    <source>
        <strain evidence="3">DSM 23674</strain>
    </source>
</reference>
<feature type="region of interest" description="Disordered" evidence="1">
    <location>
        <begin position="204"/>
        <end position="235"/>
    </location>
</feature>
<feature type="compositionally biased region" description="Polar residues" evidence="1">
    <location>
        <begin position="157"/>
        <end position="172"/>
    </location>
</feature>
<sequence length="235" mass="25126">MLKIRCSVIFSGFAYLLVAMAGPSAAFERVINSQGESVIEPKAKIIAYNLAKRQAPKGVDLRNIEQNCYKQEDRSYKCESSYSFEVPDDDDGQSTAVASYNYGRTESDEPVRSRRRAAAAPVLPSKPSRVNRSDQDAYDSYMSSDSGQGIRRDGTLLPSTQSEPIQSTTSVSDEADTLGAAASGVKGLLDFATAALPLATGIAAQRNAPIPRSTNNKDVRGIPNYGSSGISGGKK</sequence>
<evidence type="ECO:0000256" key="2">
    <source>
        <dbReference type="SAM" id="SignalP"/>
    </source>
</evidence>
<evidence type="ECO:0000256" key="1">
    <source>
        <dbReference type="SAM" id="MobiDB-lite"/>
    </source>
</evidence>
<evidence type="ECO:0000313" key="4">
    <source>
        <dbReference type="Proteomes" id="UP001055101"/>
    </source>
</evidence>
<comment type="caution">
    <text evidence="3">The sequence shown here is derived from an EMBL/GenBank/DDBJ whole genome shotgun (WGS) entry which is preliminary data.</text>
</comment>